<evidence type="ECO:0000313" key="2">
    <source>
        <dbReference type="Proteomes" id="UP000003022"/>
    </source>
</evidence>
<accession>F3NR13</accession>
<name>F3NR13_9ACTN</name>
<keyword evidence="2" id="KW-1185">Reference proteome</keyword>
<evidence type="ECO:0000313" key="1">
    <source>
        <dbReference type="EMBL" id="EGG43997.1"/>
    </source>
</evidence>
<dbReference type="Proteomes" id="UP000003022">
    <property type="component" value="Unassembled WGS sequence"/>
</dbReference>
<reference evidence="1 2" key="1">
    <citation type="journal article" date="2011" name="J. Bacteriol.">
        <title>Draft genome sequence of the marine bacterium Streptomyces griseoaurantiacus M045, which produces novel manumycin-type antibiotics with a pABA core component.</title>
        <authorList>
            <person name="Li F."/>
            <person name="Jiang P."/>
            <person name="Zheng H."/>
            <person name="Wang S."/>
            <person name="Zhao G."/>
            <person name="Qin S."/>
            <person name="Liu Z."/>
        </authorList>
    </citation>
    <scope>NUCLEOTIDE SEQUENCE [LARGE SCALE GENOMIC DNA]</scope>
    <source>
        <strain evidence="1 2">M045</strain>
    </source>
</reference>
<dbReference type="AlphaFoldDB" id="F3NR13"/>
<sequence>MPVTRRVPAVMSLPLEVVRSFDSSRMPDLSFGPFPDPVVPALRPLHTDHVTRVLNTVAARGCTTRPPPRGAEEGQRLKWRGTRESFTRHWCGYGSL</sequence>
<proteinExistence type="predicted"/>
<dbReference type="STRING" id="996637.SGM_5577"/>
<comment type="caution">
    <text evidence="1">The sequence shown here is derived from an EMBL/GenBank/DDBJ whole genome shotgun (WGS) entry which is preliminary data.</text>
</comment>
<gene>
    <name evidence="1" type="ORF">SGM_5577</name>
</gene>
<protein>
    <submittedName>
        <fullName evidence="1">Uncharacterized protein</fullName>
    </submittedName>
</protein>
<organism evidence="1 2">
    <name type="scientific">Streptomyces griseoaurantiacus M045</name>
    <dbReference type="NCBI Taxonomy" id="996637"/>
    <lineage>
        <taxon>Bacteria</taxon>
        <taxon>Bacillati</taxon>
        <taxon>Actinomycetota</taxon>
        <taxon>Actinomycetes</taxon>
        <taxon>Kitasatosporales</taxon>
        <taxon>Streptomycetaceae</taxon>
        <taxon>Streptomyces</taxon>
        <taxon>Streptomyces aurantiacus group</taxon>
    </lineage>
</organism>
<dbReference type="EMBL" id="AEYX01000044">
    <property type="protein sequence ID" value="EGG43997.1"/>
    <property type="molecule type" value="Genomic_DNA"/>
</dbReference>